<keyword evidence="1" id="KW-0812">Transmembrane</keyword>
<proteinExistence type="predicted"/>
<dbReference type="AlphaFoldDB" id="A0A5N6TVP3"/>
<keyword evidence="1" id="KW-1133">Transmembrane helix</keyword>
<keyword evidence="1" id="KW-0472">Membrane</keyword>
<accession>A0A5N6TVP3</accession>
<dbReference type="Proteomes" id="UP000325780">
    <property type="component" value="Unassembled WGS sequence"/>
</dbReference>
<organism evidence="2 3">
    <name type="scientific">Aspergillus avenaceus</name>
    <dbReference type="NCBI Taxonomy" id="36643"/>
    <lineage>
        <taxon>Eukaryota</taxon>
        <taxon>Fungi</taxon>
        <taxon>Dikarya</taxon>
        <taxon>Ascomycota</taxon>
        <taxon>Pezizomycotina</taxon>
        <taxon>Eurotiomycetes</taxon>
        <taxon>Eurotiomycetidae</taxon>
        <taxon>Eurotiales</taxon>
        <taxon>Aspergillaceae</taxon>
        <taxon>Aspergillus</taxon>
        <taxon>Aspergillus subgen. Circumdati</taxon>
    </lineage>
</organism>
<reference evidence="2 3" key="1">
    <citation type="submission" date="2019-04" db="EMBL/GenBank/DDBJ databases">
        <title>Friends and foes A comparative genomics study of 23 Aspergillus species from section Flavi.</title>
        <authorList>
            <consortium name="DOE Joint Genome Institute"/>
            <person name="Kjaerbolling I."/>
            <person name="Vesth T."/>
            <person name="Frisvad J.C."/>
            <person name="Nybo J.L."/>
            <person name="Theobald S."/>
            <person name="Kildgaard S."/>
            <person name="Isbrandt T."/>
            <person name="Kuo A."/>
            <person name="Sato A."/>
            <person name="Lyhne E.K."/>
            <person name="Kogle M.E."/>
            <person name="Wiebenga A."/>
            <person name="Kun R.S."/>
            <person name="Lubbers R.J."/>
            <person name="Makela M.R."/>
            <person name="Barry K."/>
            <person name="Chovatia M."/>
            <person name="Clum A."/>
            <person name="Daum C."/>
            <person name="Haridas S."/>
            <person name="He G."/>
            <person name="LaButti K."/>
            <person name="Lipzen A."/>
            <person name="Mondo S."/>
            <person name="Riley R."/>
            <person name="Salamov A."/>
            <person name="Simmons B.A."/>
            <person name="Magnuson J.K."/>
            <person name="Henrissat B."/>
            <person name="Mortensen U.H."/>
            <person name="Larsen T.O."/>
            <person name="Devries R.P."/>
            <person name="Grigoriev I.V."/>
            <person name="Machida M."/>
            <person name="Baker S.E."/>
            <person name="Andersen M.R."/>
        </authorList>
    </citation>
    <scope>NUCLEOTIDE SEQUENCE [LARGE SCALE GENOMIC DNA]</scope>
    <source>
        <strain evidence="2 3">IBT 18842</strain>
    </source>
</reference>
<evidence type="ECO:0000313" key="3">
    <source>
        <dbReference type="Proteomes" id="UP000325780"/>
    </source>
</evidence>
<sequence length="69" mass="7977">MGHIPHFLLTPFHHATINFDTNQKILFSTIPFIPHKFFFFSLLIVVVFIFHHAREALSDAFLLSIGIVI</sequence>
<protein>
    <submittedName>
        <fullName evidence="2">Uncharacterized protein</fullName>
    </submittedName>
</protein>
<name>A0A5N6TVP3_ASPAV</name>
<feature type="transmembrane region" description="Helical" evidence="1">
    <location>
        <begin position="32"/>
        <end position="50"/>
    </location>
</feature>
<evidence type="ECO:0000256" key="1">
    <source>
        <dbReference type="SAM" id="Phobius"/>
    </source>
</evidence>
<keyword evidence="3" id="KW-1185">Reference proteome</keyword>
<dbReference type="EMBL" id="ML742093">
    <property type="protein sequence ID" value="KAE8150456.1"/>
    <property type="molecule type" value="Genomic_DNA"/>
</dbReference>
<evidence type="ECO:0000313" key="2">
    <source>
        <dbReference type="EMBL" id="KAE8150456.1"/>
    </source>
</evidence>
<gene>
    <name evidence="2" type="ORF">BDV25DRAFT_154276</name>
</gene>